<proteinExistence type="predicted"/>
<evidence type="ECO:0000313" key="1">
    <source>
        <dbReference type="EMBL" id="MPC21986.1"/>
    </source>
</evidence>
<protein>
    <submittedName>
        <fullName evidence="1">Uncharacterized protein</fullName>
    </submittedName>
</protein>
<reference evidence="1 2" key="1">
    <citation type="submission" date="2019-05" db="EMBL/GenBank/DDBJ databases">
        <title>Another draft genome of Portunus trituberculatus and its Hox gene families provides insights of decapod evolution.</title>
        <authorList>
            <person name="Jeong J.-H."/>
            <person name="Song I."/>
            <person name="Kim S."/>
            <person name="Choi T."/>
            <person name="Kim D."/>
            <person name="Ryu S."/>
            <person name="Kim W."/>
        </authorList>
    </citation>
    <scope>NUCLEOTIDE SEQUENCE [LARGE SCALE GENOMIC DNA]</scope>
    <source>
        <tissue evidence="1">Muscle</tissue>
    </source>
</reference>
<gene>
    <name evidence="1" type="ORF">E2C01_014990</name>
</gene>
<organism evidence="1 2">
    <name type="scientific">Portunus trituberculatus</name>
    <name type="common">Swimming crab</name>
    <name type="synonym">Neptunus trituberculatus</name>
    <dbReference type="NCBI Taxonomy" id="210409"/>
    <lineage>
        <taxon>Eukaryota</taxon>
        <taxon>Metazoa</taxon>
        <taxon>Ecdysozoa</taxon>
        <taxon>Arthropoda</taxon>
        <taxon>Crustacea</taxon>
        <taxon>Multicrustacea</taxon>
        <taxon>Malacostraca</taxon>
        <taxon>Eumalacostraca</taxon>
        <taxon>Eucarida</taxon>
        <taxon>Decapoda</taxon>
        <taxon>Pleocyemata</taxon>
        <taxon>Brachyura</taxon>
        <taxon>Eubrachyura</taxon>
        <taxon>Portunoidea</taxon>
        <taxon>Portunidae</taxon>
        <taxon>Portuninae</taxon>
        <taxon>Portunus</taxon>
    </lineage>
</organism>
<dbReference type="Proteomes" id="UP000324222">
    <property type="component" value="Unassembled WGS sequence"/>
</dbReference>
<sequence>MTHLPPGHWATAGHLIGRKRRECVVKNEVPVSVSPGEQVGWETHLTLLPLVKGPAWACFLVHRRQLYTAPGSGHAETGRSRARGETNPHYRRWAVVHPMYGHHTCRKNTSLPHLVSSSSSNSLKTLRVTCEKARLVKGRLGLPVSLASCCIALTTCWHSFTPALMAFMRSCWSTLSPPPSSITVMSNGTQTSVMVADEERDKYSTHLTSIPSVSSLPSHTNSTSHQ</sequence>
<dbReference type="EMBL" id="VSRR010001039">
    <property type="protein sequence ID" value="MPC21986.1"/>
    <property type="molecule type" value="Genomic_DNA"/>
</dbReference>
<dbReference type="AlphaFoldDB" id="A0A5B7DLY3"/>
<evidence type="ECO:0000313" key="2">
    <source>
        <dbReference type="Proteomes" id="UP000324222"/>
    </source>
</evidence>
<comment type="caution">
    <text evidence="1">The sequence shown here is derived from an EMBL/GenBank/DDBJ whole genome shotgun (WGS) entry which is preliminary data.</text>
</comment>
<keyword evidence="2" id="KW-1185">Reference proteome</keyword>
<name>A0A5B7DLY3_PORTR</name>
<accession>A0A5B7DLY3</accession>